<feature type="compositionally biased region" description="Polar residues" evidence="5">
    <location>
        <begin position="125"/>
        <end position="134"/>
    </location>
</feature>
<evidence type="ECO:0000259" key="6">
    <source>
        <dbReference type="PROSITE" id="PS50157"/>
    </source>
</evidence>
<keyword evidence="1" id="KW-0479">Metal-binding</keyword>
<dbReference type="PANTHER" id="PTHR23235:SF120">
    <property type="entry name" value="KRUPPEL-LIKE FACTOR 15"/>
    <property type="match status" value="1"/>
</dbReference>
<dbReference type="AlphaFoldDB" id="A0A8K0JXR8"/>
<dbReference type="PANTHER" id="PTHR23235">
    <property type="entry name" value="KRUEPPEL-LIKE TRANSCRIPTION FACTOR"/>
    <property type="match status" value="1"/>
</dbReference>
<dbReference type="Proteomes" id="UP000792457">
    <property type="component" value="Unassembled WGS sequence"/>
</dbReference>
<dbReference type="SUPFAM" id="SSF57667">
    <property type="entry name" value="beta-beta-alpha zinc fingers"/>
    <property type="match status" value="1"/>
</dbReference>
<evidence type="ECO:0000313" key="8">
    <source>
        <dbReference type="Proteomes" id="UP000792457"/>
    </source>
</evidence>
<evidence type="ECO:0000256" key="2">
    <source>
        <dbReference type="ARBA" id="ARBA00022771"/>
    </source>
</evidence>
<feature type="domain" description="C2H2-type" evidence="6">
    <location>
        <begin position="161"/>
        <end position="187"/>
    </location>
</feature>
<dbReference type="Gene3D" id="3.30.160.60">
    <property type="entry name" value="Classic Zinc Finger"/>
    <property type="match status" value="1"/>
</dbReference>
<evidence type="ECO:0000313" key="7">
    <source>
        <dbReference type="EMBL" id="KAG8222178.1"/>
    </source>
</evidence>
<feature type="compositionally biased region" description="Acidic residues" evidence="5">
    <location>
        <begin position="112"/>
        <end position="121"/>
    </location>
</feature>
<organism evidence="7 8">
    <name type="scientific">Ladona fulva</name>
    <name type="common">Scarce chaser dragonfly</name>
    <name type="synonym">Libellula fulva</name>
    <dbReference type="NCBI Taxonomy" id="123851"/>
    <lineage>
        <taxon>Eukaryota</taxon>
        <taxon>Metazoa</taxon>
        <taxon>Ecdysozoa</taxon>
        <taxon>Arthropoda</taxon>
        <taxon>Hexapoda</taxon>
        <taxon>Insecta</taxon>
        <taxon>Pterygota</taxon>
        <taxon>Palaeoptera</taxon>
        <taxon>Odonata</taxon>
        <taxon>Epiprocta</taxon>
        <taxon>Anisoptera</taxon>
        <taxon>Libelluloidea</taxon>
        <taxon>Libellulidae</taxon>
        <taxon>Ladona</taxon>
    </lineage>
</organism>
<sequence length="187" mass="20088">MDQDINFAAQCLLAMSHANDHKWISSPLDLSPRTIPFLHGLHGHLGYLSPPGVKDMEDQPPSPRQPPPPPPMFEADHTDASAPVGDPSLYMVARILTDLTRIKQEPVPNVPGEDEASEPEDAMATCSSEVTSPQSTGSGRKSSSTSSSLHSSRSSLKGKSHKCVYAGCDKVYGKSSHLKAHLRTHTG</sequence>
<protein>
    <recommendedName>
        <fullName evidence="6">C2H2-type domain-containing protein</fullName>
    </recommendedName>
</protein>
<keyword evidence="8" id="KW-1185">Reference proteome</keyword>
<dbReference type="InterPro" id="IPR013087">
    <property type="entry name" value="Znf_C2H2_type"/>
</dbReference>
<reference evidence="7" key="1">
    <citation type="submission" date="2013-04" db="EMBL/GenBank/DDBJ databases">
        <authorList>
            <person name="Qu J."/>
            <person name="Murali S.C."/>
            <person name="Bandaranaike D."/>
            <person name="Bellair M."/>
            <person name="Blankenburg K."/>
            <person name="Chao H."/>
            <person name="Dinh H."/>
            <person name="Doddapaneni H."/>
            <person name="Downs B."/>
            <person name="Dugan-Rocha S."/>
            <person name="Elkadiri S."/>
            <person name="Gnanaolivu R.D."/>
            <person name="Hernandez B."/>
            <person name="Javaid M."/>
            <person name="Jayaseelan J.C."/>
            <person name="Lee S."/>
            <person name="Li M."/>
            <person name="Ming W."/>
            <person name="Munidasa M."/>
            <person name="Muniz J."/>
            <person name="Nguyen L."/>
            <person name="Ongeri F."/>
            <person name="Osuji N."/>
            <person name="Pu L.-L."/>
            <person name="Puazo M."/>
            <person name="Qu C."/>
            <person name="Quiroz J."/>
            <person name="Raj R."/>
            <person name="Weissenberger G."/>
            <person name="Xin Y."/>
            <person name="Zou X."/>
            <person name="Han Y."/>
            <person name="Richards S."/>
            <person name="Worley K."/>
            <person name="Muzny D."/>
            <person name="Gibbs R."/>
        </authorList>
    </citation>
    <scope>NUCLEOTIDE SEQUENCE</scope>
    <source>
        <strain evidence="7">Sampled in the wild</strain>
    </source>
</reference>
<accession>A0A8K0JXR8</accession>
<feature type="region of interest" description="Disordered" evidence="5">
    <location>
        <begin position="101"/>
        <end position="160"/>
    </location>
</feature>
<evidence type="ECO:0000256" key="1">
    <source>
        <dbReference type="ARBA" id="ARBA00022723"/>
    </source>
</evidence>
<name>A0A8K0JXR8_LADFU</name>
<keyword evidence="3" id="KW-0862">Zinc</keyword>
<proteinExistence type="predicted"/>
<dbReference type="GO" id="GO:0008270">
    <property type="term" value="F:zinc ion binding"/>
    <property type="evidence" value="ECO:0007669"/>
    <property type="project" value="UniProtKB-KW"/>
</dbReference>
<feature type="region of interest" description="Disordered" evidence="5">
    <location>
        <begin position="48"/>
        <end position="86"/>
    </location>
</feature>
<dbReference type="PROSITE" id="PS00028">
    <property type="entry name" value="ZINC_FINGER_C2H2_1"/>
    <property type="match status" value="1"/>
</dbReference>
<evidence type="ECO:0000256" key="4">
    <source>
        <dbReference type="PROSITE-ProRule" id="PRU00042"/>
    </source>
</evidence>
<evidence type="ECO:0000256" key="5">
    <source>
        <dbReference type="SAM" id="MobiDB-lite"/>
    </source>
</evidence>
<dbReference type="EMBL" id="KZ308126">
    <property type="protein sequence ID" value="KAG8222178.1"/>
    <property type="molecule type" value="Genomic_DNA"/>
</dbReference>
<comment type="caution">
    <text evidence="7">The sequence shown here is derived from an EMBL/GenBank/DDBJ whole genome shotgun (WGS) entry which is preliminary data.</text>
</comment>
<dbReference type="GO" id="GO:0000978">
    <property type="term" value="F:RNA polymerase II cis-regulatory region sequence-specific DNA binding"/>
    <property type="evidence" value="ECO:0007669"/>
    <property type="project" value="TreeGrafter"/>
</dbReference>
<gene>
    <name evidence="7" type="ORF">J437_LFUL001269</name>
</gene>
<feature type="compositionally biased region" description="Low complexity" evidence="5">
    <location>
        <begin position="135"/>
        <end position="155"/>
    </location>
</feature>
<keyword evidence="2 4" id="KW-0863">Zinc-finger</keyword>
<evidence type="ECO:0000256" key="3">
    <source>
        <dbReference type="ARBA" id="ARBA00022833"/>
    </source>
</evidence>
<dbReference type="OrthoDB" id="4748970at2759"/>
<feature type="compositionally biased region" description="Pro residues" evidence="5">
    <location>
        <begin position="60"/>
        <end position="72"/>
    </location>
</feature>
<reference evidence="7" key="2">
    <citation type="submission" date="2017-10" db="EMBL/GenBank/DDBJ databases">
        <title>Ladona fulva Genome sequencing and assembly.</title>
        <authorList>
            <person name="Murali S."/>
            <person name="Richards S."/>
            <person name="Bandaranaike D."/>
            <person name="Bellair M."/>
            <person name="Blankenburg K."/>
            <person name="Chao H."/>
            <person name="Dinh H."/>
            <person name="Doddapaneni H."/>
            <person name="Dugan-Rocha S."/>
            <person name="Elkadiri S."/>
            <person name="Gnanaolivu R."/>
            <person name="Hernandez B."/>
            <person name="Skinner E."/>
            <person name="Javaid M."/>
            <person name="Lee S."/>
            <person name="Li M."/>
            <person name="Ming W."/>
            <person name="Munidasa M."/>
            <person name="Muniz J."/>
            <person name="Nguyen L."/>
            <person name="Hughes D."/>
            <person name="Osuji N."/>
            <person name="Pu L.-L."/>
            <person name="Puazo M."/>
            <person name="Qu C."/>
            <person name="Quiroz J."/>
            <person name="Raj R."/>
            <person name="Weissenberger G."/>
            <person name="Xin Y."/>
            <person name="Zou X."/>
            <person name="Han Y."/>
            <person name="Worley K."/>
            <person name="Muzny D."/>
            <person name="Gibbs R."/>
        </authorList>
    </citation>
    <scope>NUCLEOTIDE SEQUENCE</scope>
    <source>
        <strain evidence="7">Sampled in the wild</strain>
    </source>
</reference>
<dbReference type="PROSITE" id="PS50157">
    <property type="entry name" value="ZINC_FINGER_C2H2_2"/>
    <property type="match status" value="1"/>
</dbReference>
<dbReference type="InterPro" id="IPR036236">
    <property type="entry name" value="Znf_C2H2_sf"/>
</dbReference>
<dbReference type="GO" id="GO:0000981">
    <property type="term" value="F:DNA-binding transcription factor activity, RNA polymerase II-specific"/>
    <property type="evidence" value="ECO:0007669"/>
    <property type="project" value="TreeGrafter"/>
</dbReference>